<dbReference type="InterPro" id="IPR013655">
    <property type="entry name" value="PAS_fold_3"/>
</dbReference>
<dbReference type="PROSITE" id="PS50109">
    <property type="entry name" value="HIS_KIN"/>
    <property type="match status" value="1"/>
</dbReference>
<dbReference type="InterPro" id="IPR003594">
    <property type="entry name" value="HATPase_dom"/>
</dbReference>
<feature type="domain" description="PAS" evidence="16">
    <location>
        <begin position="484"/>
        <end position="554"/>
    </location>
</feature>
<evidence type="ECO:0000259" key="15">
    <source>
        <dbReference type="PROSITE" id="PS50110"/>
    </source>
</evidence>
<keyword evidence="8" id="KW-0418">Kinase</keyword>
<evidence type="ECO:0000256" key="3">
    <source>
        <dbReference type="ARBA" id="ARBA00012438"/>
    </source>
</evidence>
<organism evidence="17 18">
    <name type="scientific">Thyridium curvatum</name>
    <dbReference type="NCBI Taxonomy" id="1093900"/>
    <lineage>
        <taxon>Eukaryota</taxon>
        <taxon>Fungi</taxon>
        <taxon>Dikarya</taxon>
        <taxon>Ascomycota</taxon>
        <taxon>Pezizomycotina</taxon>
        <taxon>Sordariomycetes</taxon>
        <taxon>Sordariomycetidae</taxon>
        <taxon>Thyridiales</taxon>
        <taxon>Thyridiaceae</taxon>
        <taxon>Thyridium</taxon>
    </lineage>
</organism>
<evidence type="ECO:0000256" key="4">
    <source>
        <dbReference type="ARBA" id="ARBA00022490"/>
    </source>
</evidence>
<dbReference type="Gene3D" id="3.30.450.20">
    <property type="entry name" value="PAS domain"/>
    <property type="match status" value="3"/>
</dbReference>
<dbReference type="InterPro" id="IPR004358">
    <property type="entry name" value="Sig_transdc_His_kin-like_C"/>
</dbReference>
<feature type="domain" description="Histidine kinase" evidence="14">
    <location>
        <begin position="783"/>
        <end position="1006"/>
    </location>
</feature>
<feature type="region of interest" description="Disordered" evidence="13">
    <location>
        <begin position="1033"/>
        <end position="1082"/>
    </location>
</feature>
<name>A0A507BJK3_9PEZI</name>
<dbReference type="Gene3D" id="3.40.50.2300">
    <property type="match status" value="1"/>
</dbReference>
<feature type="region of interest" description="Disordered" evidence="13">
    <location>
        <begin position="1266"/>
        <end position="1372"/>
    </location>
</feature>
<dbReference type="Pfam" id="PF08447">
    <property type="entry name" value="PAS_3"/>
    <property type="match status" value="1"/>
</dbReference>
<reference evidence="17 18" key="1">
    <citation type="submission" date="2019-06" db="EMBL/GenBank/DDBJ databases">
        <title>Draft genome sequence of the filamentous fungus Phialemoniopsis curvata isolated from diesel fuel.</title>
        <authorList>
            <person name="Varaljay V.A."/>
            <person name="Lyon W.J."/>
            <person name="Crouch A.L."/>
            <person name="Drake C.E."/>
            <person name="Hollomon J.M."/>
            <person name="Nadeau L.J."/>
            <person name="Nunn H.S."/>
            <person name="Stevenson B.S."/>
            <person name="Bojanowski C.L."/>
            <person name="Crookes-Goodson W.J."/>
        </authorList>
    </citation>
    <scope>NUCLEOTIDE SEQUENCE [LARGE SCALE GENOMIC DNA]</scope>
    <source>
        <strain evidence="17 18">D216</strain>
    </source>
</reference>
<evidence type="ECO:0000256" key="10">
    <source>
        <dbReference type="ARBA" id="ARBA00023012"/>
    </source>
</evidence>
<evidence type="ECO:0000256" key="13">
    <source>
        <dbReference type="SAM" id="MobiDB-lite"/>
    </source>
</evidence>
<dbReference type="RefSeq" id="XP_030998952.1">
    <property type="nucleotide sequence ID" value="XM_031137650.1"/>
</dbReference>
<dbReference type="GO" id="GO:0009365">
    <property type="term" value="C:protein histidine kinase complex"/>
    <property type="evidence" value="ECO:0007669"/>
    <property type="project" value="UniProtKB-ARBA"/>
</dbReference>
<evidence type="ECO:0000313" key="18">
    <source>
        <dbReference type="Proteomes" id="UP000319257"/>
    </source>
</evidence>
<feature type="compositionally biased region" description="Low complexity" evidence="13">
    <location>
        <begin position="293"/>
        <end position="307"/>
    </location>
</feature>
<dbReference type="SUPFAM" id="SSF47384">
    <property type="entry name" value="Homodimeric domain of signal transducing histidine kinase"/>
    <property type="match status" value="1"/>
</dbReference>
<dbReference type="Gene3D" id="1.10.287.130">
    <property type="match status" value="1"/>
</dbReference>
<dbReference type="PROSITE" id="PS50110">
    <property type="entry name" value="RESPONSE_REGULATORY"/>
    <property type="match status" value="1"/>
</dbReference>
<dbReference type="SMART" id="SM00448">
    <property type="entry name" value="REC"/>
    <property type="match status" value="1"/>
</dbReference>
<dbReference type="FunFam" id="1.10.287.130:FF:000002">
    <property type="entry name" value="Two-component osmosensing histidine kinase"/>
    <property type="match status" value="1"/>
</dbReference>
<dbReference type="GO" id="GO:0005524">
    <property type="term" value="F:ATP binding"/>
    <property type="evidence" value="ECO:0007669"/>
    <property type="project" value="UniProtKB-KW"/>
</dbReference>
<dbReference type="EC" id="2.7.13.3" evidence="3"/>
<dbReference type="SUPFAM" id="SSF55874">
    <property type="entry name" value="ATPase domain of HSP90 chaperone/DNA topoisomerase II/histidine kinase"/>
    <property type="match status" value="1"/>
</dbReference>
<dbReference type="SMART" id="SM00387">
    <property type="entry name" value="HATPase_c"/>
    <property type="match status" value="1"/>
</dbReference>
<evidence type="ECO:0000256" key="11">
    <source>
        <dbReference type="ARBA" id="ARBA00054109"/>
    </source>
</evidence>
<proteinExistence type="predicted"/>
<dbReference type="GO" id="GO:1900745">
    <property type="term" value="P:positive regulation of p38MAPK cascade"/>
    <property type="evidence" value="ECO:0007669"/>
    <property type="project" value="UniProtKB-ARBA"/>
</dbReference>
<dbReference type="PANTHER" id="PTHR45339:SF1">
    <property type="entry name" value="HYBRID SIGNAL TRANSDUCTION HISTIDINE KINASE J"/>
    <property type="match status" value="1"/>
</dbReference>
<comment type="caution">
    <text evidence="17">The sequence shown here is derived from an EMBL/GenBank/DDBJ whole genome shotgun (WGS) entry which is preliminary data.</text>
</comment>
<dbReference type="InParanoid" id="A0A507BJK3"/>
<dbReference type="InterPro" id="IPR003661">
    <property type="entry name" value="HisK_dim/P_dom"/>
</dbReference>
<evidence type="ECO:0000259" key="16">
    <source>
        <dbReference type="PROSITE" id="PS50112"/>
    </source>
</evidence>
<dbReference type="Pfam" id="PF02518">
    <property type="entry name" value="HATPase_c"/>
    <property type="match status" value="1"/>
</dbReference>
<dbReference type="OrthoDB" id="60033at2759"/>
<evidence type="ECO:0000313" key="17">
    <source>
        <dbReference type="EMBL" id="TPX17241.1"/>
    </source>
</evidence>
<evidence type="ECO:0000256" key="1">
    <source>
        <dbReference type="ARBA" id="ARBA00000085"/>
    </source>
</evidence>
<feature type="region of interest" description="Disordered" evidence="13">
    <location>
        <begin position="286"/>
        <end position="307"/>
    </location>
</feature>
<dbReference type="CDD" id="cd17546">
    <property type="entry name" value="REC_hyHK_CKI1_RcsC-like"/>
    <property type="match status" value="1"/>
</dbReference>
<protein>
    <recommendedName>
        <fullName evidence="3">histidine kinase</fullName>
        <ecNumber evidence="3">2.7.13.3</ecNumber>
    </recommendedName>
</protein>
<dbReference type="SUPFAM" id="SSF52172">
    <property type="entry name" value="CheY-like"/>
    <property type="match status" value="1"/>
</dbReference>
<dbReference type="InterPro" id="IPR011006">
    <property type="entry name" value="CheY-like_superfamily"/>
</dbReference>
<feature type="compositionally biased region" description="Polar residues" evidence="13">
    <location>
        <begin position="1339"/>
        <end position="1357"/>
    </location>
</feature>
<keyword evidence="5 12" id="KW-0597">Phosphoprotein</keyword>
<keyword evidence="18" id="KW-1185">Reference proteome</keyword>
<dbReference type="NCBIfam" id="TIGR00229">
    <property type="entry name" value="sensory_box"/>
    <property type="match status" value="1"/>
</dbReference>
<dbReference type="Pfam" id="PF00072">
    <property type="entry name" value="Response_reg"/>
    <property type="match status" value="1"/>
</dbReference>
<dbReference type="InterPro" id="IPR001610">
    <property type="entry name" value="PAC"/>
</dbReference>
<evidence type="ECO:0000256" key="6">
    <source>
        <dbReference type="ARBA" id="ARBA00022679"/>
    </source>
</evidence>
<evidence type="ECO:0000256" key="9">
    <source>
        <dbReference type="ARBA" id="ARBA00022840"/>
    </source>
</evidence>
<dbReference type="PROSITE" id="PS50112">
    <property type="entry name" value="PAS"/>
    <property type="match status" value="1"/>
</dbReference>
<dbReference type="SMART" id="SM00388">
    <property type="entry name" value="HisKA"/>
    <property type="match status" value="1"/>
</dbReference>
<keyword evidence="7" id="KW-0547">Nucleotide-binding</keyword>
<dbReference type="Pfam" id="PF00512">
    <property type="entry name" value="HisKA"/>
    <property type="match status" value="1"/>
</dbReference>
<keyword evidence="9" id="KW-0067">ATP-binding</keyword>
<dbReference type="EMBL" id="SKBQ01000014">
    <property type="protein sequence ID" value="TPX17241.1"/>
    <property type="molecule type" value="Genomic_DNA"/>
</dbReference>
<dbReference type="InterPro" id="IPR035965">
    <property type="entry name" value="PAS-like_dom_sf"/>
</dbReference>
<comment type="catalytic activity">
    <reaction evidence="1">
        <text>ATP + protein L-histidine = ADP + protein N-phospho-L-histidine.</text>
        <dbReference type="EC" id="2.7.13.3"/>
    </reaction>
</comment>
<evidence type="ECO:0000256" key="5">
    <source>
        <dbReference type="ARBA" id="ARBA00022553"/>
    </source>
</evidence>
<dbReference type="FunFam" id="3.30.450.20:FF:000099">
    <property type="entry name" value="Sensory box sensor histidine kinase"/>
    <property type="match status" value="1"/>
</dbReference>
<keyword evidence="6" id="KW-0808">Transferase</keyword>
<dbReference type="GO" id="GO:0000155">
    <property type="term" value="F:phosphorelay sensor kinase activity"/>
    <property type="evidence" value="ECO:0007669"/>
    <property type="project" value="InterPro"/>
</dbReference>
<dbReference type="PRINTS" id="PR00344">
    <property type="entry name" value="BCTRLSENSOR"/>
</dbReference>
<dbReference type="InterPro" id="IPR036890">
    <property type="entry name" value="HATPase_C_sf"/>
</dbReference>
<dbReference type="GO" id="GO:0005737">
    <property type="term" value="C:cytoplasm"/>
    <property type="evidence" value="ECO:0007669"/>
    <property type="project" value="UniProtKB-SubCell"/>
</dbReference>
<feature type="compositionally biased region" description="Basic and acidic residues" evidence="13">
    <location>
        <begin position="1310"/>
        <end position="1326"/>
    </location>
</feature>
<evidence type="ECO:0000256" key="2">
    <source>
        <dbReference type="ARBA" id="ARBA00004496"/>
    </source>
</evidence>
<feature type="compositionally biased region" description="Polar residues" evidence="13">
    <location>
        <begin position="1047"/>
        <end position="1061"/>
    </location>
</feature>
<dbReference type="GeneID" id="41970806"/>
<feature type="compositionally biased region" description="Basic and acidic residues" evidence="13">
    <location>
        <begin position="1360"/>
        <end position="1372"/>
    </location>
</feature>
<dbReference type="PANTHER" id="PTHR45339">
    <property type="entry name" value="HYBRID SIGNAL TRANSDUCTION HISTIDINE KINASE J"/>
    <property type="match status" value="1"/>
</dbReference>
<dbReference type="SMART" id="SM00091">
    <property type="entry name" value="PAS"/>
    <property type="match status" value="2"/>
</dbReference>
<keyword evidence="4" id="KW-0963">Cytoplasm</keyword>
<dbReference type="CDD" id="cd00082">
    <property type="entry name" value="HisKA"/>
    <property type="match status" value="1"/>
</dbReference>
<sequence length="1372" mass="152427">MDSSVSNLPHQDPKDPLPPSAPFDRDSLSPKGSVAAQQDGVHSRMRDRFLRDSPALQPTTLRDHSTSPFRLPMPMISPAQLAFSAMQFLPVPLLVLNSLKTVVLANEAMGRLLGIVSEKSEEHLDTTTSVLDRLRGQSLSQVGVDLVQDGRPVWVTWENLLESLVIELGASKLGSDDIATSVDGDQTSPAEAANHNDKTQASSTVTPSTALDVVITRKALSRSTMDLWSKSRASEFQSYAKMLITVWEVDDQQTYFTLTFTHHDTSTAQAAPRPKKSVARANILEASERKSIPHSNSPSLSSGQGSISPSYTISPGAVAVSSSPFPPMGPPAKSALSSTPSILQKTLLMKDALLDNTEMAVFAMWKDGSVMYPNAAARNLLKQGTALEDFQTGHDILPNWEVYDEEFTRRLDPDEFPISVLLRTETPFSNMRIGMYDANGEKRVLDIMGELIKDETTGETLAGVVTAHDVTDITQMITQIKEDDEERFKLICESMPQFVWTTDPDGKHDFFNNQWYSYTGLSTEDSLGEGWINSFHPDDLQETLARWKHSLQTGEQYMTEYRCRSKDGEWRWFLGRALPLKNKETGEIVKWFGTCTDVHENIETKLAAKRYREQLLSVIAHAHVTIFSIDINRKVTMLEGALIWDATNENQHSTTHSVGSQWYIGQNVDEVFNRLTPHLRRGEQPGFLRSLDDILEGKVKQDLKEHSIDERWYRTRFLPIYRKDEKHLSGKSIEGAIGVIMDVTELKDKEADLAVQEREKRQAIASEAAAKEASRLKSQFLANMSHEIRTPITGVIGMAELLLDMDLGQEQRDFTENIYRSGNALLTVINDILDFSKVESGRLDVEEVQFSLSVIIRDVNKMLSFAAERKNLDFQGSMAPELANDLVLLGDPGRVRQIITNLLTNSIKFTNQGHVHFSVLKEKETADTIEVKFVVEDTGIGIDEEVRKRLFQPFSQGDASTARKFGGTGLGLTICKNLLDLMNGRIDLQSSVGSGTTATFWIPFNKPQGAQRSDVVQIEPLTDRLQSDVSVSCNSSELEQQRMGTPPTESCQSPWDGNKSSPVRKTRSGLPVSTRPNEDEMPSKDRAKIHVLVVEDNAINQQIATKTIKKLGFNVTAAWNGKEALEYLKSAKDGDKTKPDIILMDVQMPVIDGYKCTHVLRQHLPYRDFVKDIPIVAMTASAIQGDKAKCVRAGMDDYLAKPVKSRTLEKMLIHWSYAKRVNLPNQHGSTSSECSDSVDLCSNSDIPMVGHDEFLQAIKATASGRAEGRFNSVQPLPTPRPREERPSADGIPSEGYGFFPGGSDFSLPVRRRETDEQALHSRDDKLMNAASGGAGATPHSHSALQSQTATGGLTTANVEKLQRQESMRRQHS</sequence>
<dbReference type="STRING" id="1093900.A0A507BJK3"/>
<gene>
    <name evidence="17" type="ORF">E0L32_003359</name>
</gene>
<feature type="domain" description="Response regulatory" evidence="15">
    <location>
        <begin position="1090"/>
        <end position="1216"/>
    </location>
</feature>
<dbReference type="Gene3D" id="3.30.565.10">
    <property type="entry name" value="Histidine kinase-like ATPase, C-terminal domain"/>
    <property type="match status" value="1"/>
</dbReference>
<evidence type="ECO:0000256" key="8">
    <source>
        <dbReference type="ARBA" id="ARBA00022777"/>
    </source>
</evidence>
<dbReference type="InterPro" id="IPR036097">
    <property type="entry name" value="HisK_dim/P_sf"/>
</dbReference>
<comment type="subcellular location">
    <subcellularLocation>
        <location evidence="2">Cytoplasm</location>
    </subcellularLocation>
</comment>
<dbReference type="InterPro" id="IPR000014">
    <property type="entry name" value="PAS"/>
</dbReference>
<dbReference type="SMART" id="SM00086">
    <property type="entry name" value="PAC"/>
    <property type="match status" value="2"/>
</dbReference>
<feature type="region of interest" description="Disordered" evidence="13">
    <location>
        <begin position="179"/>
        <end position="205"/>
    </location>
</feature>
<feature type="region of interest" description="Disordered" evidence="13">
    <location>
        <begin position="1"/>
        <end position="46"/>
    </location>
</feature>
<feature type="modified residue" description="4-aspartylphosphate" evidence="12">
    <location>
        <position position="1145"/>
    </location>
</feature>
<dbReference type="CDD" id="cd00130">
    <property type="entry name" value="PAS"/>
    <property type="match status" value="1"/>
</dbReference>
<dbReference type="Proteomes" id="UP000319257">
    <property type="component" value="Unassembled WGS sequence"/>
</dbReference>
<dbReference type="CDD" id="cd16922">
    <property type="entry name" value="HATPase_EvgS-ArcB-TorS-like"/>
    <property type="match status" value="1"/>
</dbReference>
<dbReference type="FunFam" id="3.30.565.10:FF:000010">
    <property type="entry name" value="Sensor histidine kinase RcsC"/>
    <property type="match status" value="1"/>
</dbReference>
<evidence type="ECO:0000256" key="7">
    <source>
        <dbReference type="ARBA" id="ARBA00022741"/>
    </source>
</evidence>
<comment type="function">
    <text evidence="11">Involved in the control of the SAPK-dependent transcriptional response to peroxide stress. Regulates sty1 activity.</text>
</comment>
<dbReference type="InterPro" id="IPR001789">
    <property type="entry name" value="Sig_transdc_resp-reg_receiver"/>
</dbReference>
<dbReference type="InterPro" id="IPR005467">
    <property type="entry name" value="His_kinase_dom"/>
</dbReference>
<accession>A0A507BJK3</accession>
<evidence type="ECO:0000256" key="12">
    <source>
        <dbReference type="PROSITE-ProRule" id="PRU00169"/>
    </source>
</evidence>
<evidence type="ECO:0000259" key="14">
    <source>
        <dbReference type="PROSITE" id="PS50109"/>
    </source>
</evidence>
<keyword evidence="10" id="KW-0902">Two-component regulatory system</keyword>
<dbReference type="SUPFAM" id="SSF55785">
    <property type="entry name" value="PYP-like sensor domain (PAS domain)"/>
    <property type="match status" value="1"/>
</dbReference>